<dbReference type="Gene3D" id="3.50.50.60">
    <property type="entry name" value="FAD/NAD(P)-binding domain"/>
    <property type="match status" value="1"/>
</dbReference>
<keyword evidence="5" id="KW-1185">Reference proteome</keyword>
<dbReference type="GO" id="GO:0004497">
    <property type="term" value="F:monooxygenase activity"/>
    <property type="evidence" value="ECO:0007669"/>
    <property type="project" value="UniProtKB-KW"/>
</dbReference>
<keyword evidence="1" id="KW-0560">Oxidoreductase</keyword>
<dbReference type="PANTHER" id="PTHR13789">
    <property type="entry name" value="MONOOXYGENASE"/>
    <property type="match status" value="1"/>
</dbReference>
<dbReference type="NCBIfam" id="NF005720">
    <property type="entry name" value="PRK07538.1"/>
    <property type="match status" value="1"/>
</dbReference>
<dbReference type="PANTHER" id="PTHR13789:SF268">
    <property type="entry name" value="5-METHYLPHENAZINE-1-CARBOXYLATE 1-MONOOXYGENASE"/>
    <property type="match status" value="1"/>
</dbReference>
<dbReference type="SUPFAM" id="SSF54373">
    <property type="entry name" value="FAD-linked reductases, C-terminal domain"/>
    <property type="match status" value="1"/>
</dbReference>
<protein>
    <submittedName>
        <fullName evidence="4">FAD-dependent monooxygenase</fullName>
    </submittedName>
</protein>
<accession>A0ABS7U3B3</accession>
<name>A0ABS7U3B3_9BACT</name>
<dbReference type="Pfam" id="PF01494">
    <property type="entry name" value="FAD_binding_3"/>
    <property type="match status" value="2"/>
</dbReference>
<evidence type="ECO:0000313" key="4">
    <source>
        <dbReference type="EMBL" id="MBZ5714950.1"/>
    </source>
</evidence>
<dbReference type="InterPro" id="IPR002938">
    <property type="entry name" value="FAD-bd"/>
</dbReference>
<dbReference type="Gene3D" id="3.30.9.30">
    <property type="match status" value="1"/>
</dbReference>
<reference evidence="4" key="1">
    <citation type="submission" date="2021-08" db="EMBL/GenBank/DDBJ databases">
        <authorList>
            <person name="Stevens D.C."/>
        </authorList>
    </citation>
    <scope>NUCLEOTIDE SEQUENCE</scope>
    <source>
        <strain evidence="4">DSM 53165</strain>
    </source>
</reference>
<evidence type="ECO:0000256" key="2">
    <source>
        <dbReference type="ARBA" id="ARBA00023033"/>
    </source>
</evidence>
<feature type="domain" description="FAD-binding" evidence="3">
    <location>
        <begin position="298"/>
        <end position="362"/>
    </location>
</feature>
<dbReference type="PRINTS" id="PR00420">
    <property type="entry name" value="RNGMNOXGNASE"/>
</dbReference>
<keyword evidence="2 4" id="KW-0503">Monooxygenase</keyword>
<gene>
    <name evidence="4" type="ORF">K7C98_37430</name>
</gene>
<dbReference type="RefSeq" id="WP_224196682.1">
    <property type="nucleotide sequence ID" value="NZ_JAIRAU010000052.1"/>
</dbReference>
<dbReference type="Proteomes" id="UP001139031">
    <property type="component" value="Unassembled WGS sequence"/>
</dbReference>
<evidence type="ECO:0000259" key="3">
    <source>
        <dbReference type="Pfam" id="PF01494"/>
    </source>
</evidence>
<comment type="caution">
    <text evidence="4">The sequence shown here is derived from an EMBL/GenBank/DDBJ whole genome shotgun (WGS) entry which is preliminary data.</text>
</comment>
<sequence length="406" mass="43409">MRNDTTADIVIAGAGIGGLTAALALHARGITATILESAAQLRPLGVGINIQPAAVAELTALGLGDAMAATGIPTREHRYVDHKGVTLWVEPRGVAAGYRCPQYSIHRGELQTLLLNAVRERLGDHAIRTGVRLQDLEQTRGAVRVHAHDRARGADVVFEAAALIGADGLHSVVRSCLHPEHGALNGAGVVMWRGLTELDGFLDGRTMILANDERATRLIAYPISARHAARGEALLNWVLLARTGAPGPVDGAGWDVPGQLADILPHVADWDLGWLDVRDVFERSALILRYPMIDREPLERWGLGRVTLLGDAAHLMYPIGANGASQAVLDAAALAAELSCGGDVPAALERYENERRPATTAIILANRRMDHAERTTSTRPADDKAVELATITAEYRAVVERRGPTS</sequence>
<dbReference type="EMBL" id="JAIRAU010000052">
    <property type="protein sequence ID" value="MBZ5714950.1"/>
    <property type="molecule type" value="Genomic_DNA"/>
</dbReference>
<dbReference type="InterPro" id="IPR036188">
    <property type="entry name" value="FAD/NAD-bd_sf"/>
</dbReference>
<dbReference type="InterPro" id="IPR050493">
    <property type="entry name" value="FAD-dep_Monooxygenase_BioMet"/>
</dbReference>
<organism evidence="4 5">
    <name type="scientific">Nannocystis pusilla</name>
    <dbReference type="NCBI Taxonomy" id="889268"/>
    <lineage>
        <taxon>Bacteria</taxon>
        <taxon>Pseudomonadati</taxon>
        <taxon>Myxococcota</taxon>
        <taxon>Polyangia</taxon>
        <taxon>Nannocystales</taxon>
        <taxon>Nannocystaceae</taxon>
        <taxon>Nannocystis</taxon>
    </lineage>
</organism>
<feature type="domain" description="FAD-binding" evidence="3">
    <location>
        <begin position="7"/>
        <end position="178"/>
    </location>
</feature>
<evidence type="ECO:0000313" key="5">
    <source>
        <dbReference type="Proteomes" id="UP001139031"/>
    </source>
</evidence>
<evidence type="ECO:0000256" key="1">
    <source>
        <dbReference type="ARBA" id="ARBA00023002"/>
    </source>
</evidence>
<dbReference type="SUPFAM" id="SSF51905">
    <property type="entry name" value="FAD/NAD(P)-binding domain"/>
    <property type="match status" value="1"/>
</dbReference>
<proteinExistence type="predicted"/>